<dbReference type="KEGG" id="mro:MROS_2745"/>
<reference evidence="2 3" key="1">
    <citation type="journal article" date="2013" name="PLoS ONE">
        <title>Genomic analysis of Melioribacter roseus, facultatively anaerobic organotrophic bacterium representing a novel deep lineage within Bacteriodetes/Chlorobi group.</title>
        <authorList>
            <person name="Kadnikov V.V."/>
            <person name="Mardanov A.V."/>
            <person name="Podosokorskaya O.A."/>
            <person name="Gavrilov S.N."/>
            <person name="Kublanov I.V."/>
            <person name="Beletsky A.V."/>
            <person name="Bonch-Osmolovskaya E.A."/>
            <person name="Ravin N.V."/>
        </authorList>
    </citation>
    <scope>NUCLEOTIDE SEQUENCE [LARGE SCALE GENOMIC DNA]</scope>
    <source>
        <strain evidence="3">JCM 17771 / P3M-2</strain>
    </source>
</reference>
<dbReference type="OrthoDB" id="9914621at2"/>
<dbReference type="AlphaFoldDB" id="I6ZA13"/>
<evidence type="ECO:0000313" key="2">
    <source>
        <dbReference type="EMBL" id="AFN75975.1"/>
    </source>
</evidence>
<keyword evidence="1" id="KW-0472">Membrane</keyword>
<sequence length="177" mass="19921">MESITKNIWILLTLIIPGLFTYGIWRILMLLYPLAKVSSESLSRIDESALVSASIITAIALIQQSAGLVIESLLYALVFKKKEKWVNMYYVICKRFELEAAGKLYDNTKRIIGNFFLSVNMSVGLILLIIYFTAYESLSFNHWIPITLIMLIAASVTASAFRLLNAARAVSVYKSKP</sequence>
<organism evidence="2 3">
    <name type="scientific">Melioribacter roseus (strain DSM 23840 / JCM 17771 / VKM B-2668 / P3M-2)</name>
    <dbReference type="NCBI Taxonomy" id="1191523"/>
    <lineage>
        <taxon>Bacteria</taxon>
        <taxon>Pseudomonadati</taxon>
        <taxon>Ignavibacteriota</taxon>
        <taxon>Ignavibacteria</taxon>
        <taxon>Ignavibacteriales</taxon>
        <taxon>Melioribacteraceae</taxon>
        <taxon>Melioribacter</taxon>
    </lineage>
</organism>
<name>I6ZA13_MELRP</name>
<keyword evidence="1" id="KW-0812">Transmembrane</keyword>
<keyword evidence="1" id="KW-1133">Transmembrane helix</keyword>
<dbReference type="EMBL" id="CP003557">
    <property type="protein sequence ID" value="AFN75975.1"/>
    <property type="molecule type" value="Genomic_DNA"/>
</dbReference>
<feature type="transmembrane region" description="Helical" evidence="1">
    <location>
        <begin position="7"/>
        <end position="28"/>
    </location>
</feature>
<feature type="transmembrane region" description="Helical" evidence="1">
    <location>
        <begin position="48"/>
        <end position="78"/>
    </location>
</feature>
<accession>I6ZA13</accession>
<feature type="transmembrane region" description="Helical" evidence="1">
    <location>
        <begin position="111"/>
        <end position="131"/>
    </location>
</feature>
<gene>
    <name evidence="2" type="ordered locus">MROS_2745</name>
</gene>
<evidence type="ECO:0000313" key="3">
    <source>
        <dbReference type="Proteomes" id="UP000009011"/>
    </source>
</evidence>
<protein>
    <submittedName>
        <fullName evidence="2">Uncharacterized protein</fullName>
    </submittedName>
</protein>
<dbReference type="STRING" id="1191523.MROS_2745"/>
<proteinExistence type="predicted"/>
<dbReference type="RefSeq" id="WP_014857405.1">
    <property type="nucleotide sequence ID" value="NC_018178.1"/>
</dbReference>
<feature type="transmembrane region" description="Helical" evidence="1">
    <location>
        <begin position="143"/>
        <end position="164"/>
    </location>
</feature>
<dbReference type="Proteomes" id="UP000009011">
    <property type="component" value="Chromosome"/>
</dbReference>
<dbReference type="HOGENOM" id="CLU_1516172_0_0_10"/>
<keyword evidence="3" id="KW-1185">Reference proteome</keyword>
<evidence type="ECO:0000256" key="1">
    <source>
        <dbReference type="SAM" id="Phobius"/>
    </source>
</evidence>